<dbReference type="OrthoDB" id="337646at2759"/>
<protein>
    <recommendedName>
        <fullName evidence="4">Oocyst wall protein</fullName>
    </recommendedName>
</protein>
<sequence>MLQRNKFIKFEIPWLLLIIWMNFILTSYSQEVVCKSGECATAPLPVCPLNGIYSIQEKGCVITEPIIKSCPPEYKPTGVAQCSRNIHTEKIITCPTGTTYMKHKQKQGCYFEIEETPECEFGFMDDGEGGCYTLKDAQIYCDNDNVEELDGCYKHINHNKQYNCHKIPDKFQLMHSHNKLTFVSSTAFLDGDPNYKDDGSPAPVCKIKVFHTPKCPPEAHETSNGECILKVKPEVSCPQDYTLRGLTDIYVEHHAGNIPLNQYHELTCEKIESTDAISECPPQMIKKSDHMGVEVCILYKEEIPQICPNSYTFIPSQKLCIKRYTSNSKCDHPYIYKNGHCHLPEIPRLDVRPDVYCTDPDAVIVRSYCVKSKSEDPILNCPPNYNLQDSTRNCIHETTLEPIKTCPPRYSINKLENICERKIEQDCSKTEYIKQCSTFRHEIQQFDTPMNLEGRYYGNYNHHGHHNHHGYHYENHRVNHLEIDPERIIHQCTETPKYIEKLCTSTETTPIIYICPDGKRSSVKIECKVSQITSPILSCPKGYNLVGSKCEVREISSIQYSCPAYYSLSTSKEKLPYCIPNKNEENEISIKEALHECPYGGTLTINESKQYECVLTKQPRCNTSNCKTILKRLFPQWKCPNGYELDNSSLNSHSLLSLQHHHTHSSHHFHETMIQIAPKCISKTKVPVIKQCANPMAEFQNGMCIENVEMECPIGGCEAFLEFAPELECKKGSESLGPHNADLCREIVHSPFLYKCDTGGKLTQYNKCTYTREKTCKHENCKEYNQVEGSYQCPPGYSEVKYISTALPNVLEMTSADNTNNGIPRKLMGPVRPISNMGQCTALEFTPYILNCPNGYTEAEGKCIGVVDPTYQCPKGTYMRKDGYCIKIHNNTRKSRDSKDVIREI</sequence>
<evidence type="ECO:0000313" key="2">
    <source>
        <dbReference type="EMBL" id="OII76315.1"/>
    </source>
</evidence>
<organism evidence="2 3">
    <name type="scientific">Cryptosporidium andersoni</name>
    <dbReference type="NCBI Taxonomy" id="117008"/>
    <lineage>
        <taxon>Eukaryota</taxon>
        <taxon>Sar</taxon>
        <taxon>Alveolata</taxon>
        <taxon>Apicomplexa</taxon>
        <taxon>Conoidasida</taxon>
        <taxon>Coccidia</taxon>
        <taxon>Eucoccidiorida</taxon>
        <taxon>Eimeriorina</taxon>
        <taxon>Cryptosporidiidae</taxon>
        <taxon>Cryptosporidium</taxon>
    </lineage>
</organism>
<name>A0A1J4MSA1_9CRYT</name>
<dbReference type="Proteomes" id="UP000186804">
    <property type="component" value="Unassembled WGS sequence"/>
</dbReference>
<gene>
    <name evidence="2" type="ORF">cand_010730</name>
</gene>
<feature type="signal peptide" evidence="1">
    <location>
        <begin position="1"/>
        <end position="29"/>
    </location>
</feature>
<comment type="caution">
    <text evidence="2">The sequence shown here is derived from an EMBL/GenBank/DDBJ whole genome shotgun (WGS) entry which is preliminary data.</text>
</comment>
<dbReference type="GeneID" id="92365258"/>
<feature type="chain" id="PRO_5012565897" description="Oocyst wall protein" evidence="1">
    <location>
        <begin position="30"/>
        <end position="905"/>
    </location>
</feature>
<reference evidence="2 3" key="1">
    <citation type="submission" date="2016-10" db="EMBL/GenBank/DDBJ databases">
        <title>Reductive evolution of mitochondrial metabolism and differential evolution of invasion-related proteins in Cryptosporidium.</title>
        <authorList>
            <person name="Liu S."/>
            <person name="Roellig D.M."/>
            <person name="Guo Y."/>
            <person name="Li N."/>
            <person name="Frace M.A."/>
            <person name="Tang K."/>
            <person name="Zhang L."/>
            <person name="Feng Y."/>
            <person name="Xiao L."/>
        </authorList>
    </citation>
    <scope>NUCLEOTIDE SEQUENCE [LARGE SCALE GENOMIC DNA]</scope>
    <source>
        <strain evidence="2">30847</strain>
    </source>
</reference>
<accession>A0A1J4MSA1</accession>
<evidence type="ECO:0008006" key="4">
    <source>
        <dbReference type="Google" id="ProtNLM"/>
    </source>
</evidence>
<evidence type="ECO:0000313" key="3">
    <source>
        <dbReference type="Proteomes" id="UP000186804"/>
    </source>
</evidence>
<proteinExistence type="predicted"/>
<dbReference type="RefSeq" id="XP_067068161.1">
    <property type="nucleotide sequence ID" value="XM_067211312.1"/>
</dbReference>
<dbReference type="AlphaFoldDB" id="A0A1J4MSA1"/>
<dbReference type="EMBL" id="LRBS01000067">
    <property type="protein sequence ID" value="OII76315.1"/>
    <property type="molecule type" value="Genomic_DNA"/>
</dbReference>
<evidence type="ECO:0000256" key="1">
    <source>
        <dbReference type="SAM" id="SignalP"/>
    </source>
</evidence>
<keyword evidence="1" id="KW-0732">Signal</keyword>
<keyword evidence="3" id="KW-1185">Reference proteome</keyword>
<dbReference type="VEuPathDB" id="CryptoDB:cand_010730"/>